<keyword evidence="2" id="KW-1185">Reference proteome</keyword>
<sequence>MFLIGRRNSFLKTCACTQAHIIRSEGIKINKVSFVTFKKVNSRSKINGLRKISNNSKKN</sequence>
<gene>
    <name evidence="1" type="ORF">WN51_10862</name>
</gene>
<proteinExistence type="predicted"/>
<dbReference type="Proteomes" id="UP000053105">
    <property type="component" value="Unassembled WGS sequence"/>
</dbReference>
<organism evidence="1 2">
    <name type="scientific">Melipona quadrifasciata</name>
    <dbReference type="NCBI Taxonomy" id="166423"/>
    <lineage>
        <taxon>Eukaryota</taxon>
        <taxon>Metazoa</taxon>
        <taxon>Ecdysozoa</taxon>
        <taxon>Arthropoda</taxon>
        <taxon>Hexapoda</taxon>
        <taxon>Insecta</taxon>
        <taxon>Pterygota</taxon>
        <taxon>Neoptera</taxon>
        <taxon>Endopterygota</taxon>
        <taxon>Hymenoptera</taxon>
        <taxon>Apocrita</taxon>
        <taxon>Aculeata</taxon>
        <taxon>Apoidea</taxon>
        <taxon>Anthophila</taxon>
        <taxon>Apidae</taxon>
        <taxon>Melipona</taxon>
    </lineage>
</organism>
<dbReference type="EMBL" id="KQ435733">
    <property type="protein sequence ID" value="KOX77256.1"/>
    <property type="molecule type" value="Genomic_DNA"/>
</dbReference>
<accession>A0A0M9A653</accession>
<evidence type="ECO:0000313" key="1">
    <source>
        <dbReference type="EMBL" id="KOX77256.1"/>
    </source>
</evidence>
<reference evidence="1 2" key="1">
    <citation type="submission" date="2015-07" db="EMBL/GenBank/DDBJ databases">
        <title>The genome of Melipona quadrifasciata.</title>
        <authorList>
            <person name="Pan H."/>
            <person name="Kapheim K."/>
        </authorList>
    </citation>
    <scope>NUCLEOTIDE SEQUENCE [LARGE SCALE GENOMIC DNA]</scope>
    <source>
        <strain evidence="1">0111107301</strain>
        <tissue evidence="1">Whole body</tissue>
    </source>
</reference>
<name>A0A0M9A653_9HYME</name>
<protein>
    <submittedName>
        <fullName evidence="1">Uncharacterized protein</fullName>
    </submittedName>
</protein>
<dbReference type="AlphaFoldDB" id="A0A0M9A653"/>
<evidence type="ECO:0000313" key="2">
    <source>
        <dbReference type="Proteomes" id="UP000053105"/>
    </source>
</evidence>